<reference evidence="2" key="1">
    <citation type="submission" date="2023-01" db="EMBL/GenBank/DDBJ databases">
        <title>The growth and conidiation of Purpureocillium lavendulum are regulated by nitrogen source and histone H3K14 acetylation.</title>
        <authorList>
            <person name="Tang P."/>
            <person name="Han J."/>
            <person name="Zhang C."/>
            <person name="Tang P."/>
            <person name="Qi F."/>
            <person name="Zhang K."/>
            <person name="Liang L."/>
        </authorList>
    </citation>
    <scope>NUCLEOTIDE SEQUENCE</scope>
    <source>
        <strain evidence="2">YMF1.00683</strain>
    </source>
</reference>
<gene>
    <name evidence="2" type="ORF">O9K51_05000</name>
</gene>
<feature type="region of interest" description="Disordered" evidence="1">
    <location>
        <begin position="149"/>
        <end position="168"/>
    </location>
</feature>
<sequence length="264" mass="27346">MRSQLLAAIAGTLCGLLTRDILTIGWWPRDEGVTSREGPVLSEGAWHRLVSAAAEMVDNGRHPTTEDILSSTRAGQTAPRTATRGMALLKQTLSRTRHTTQSAAEGPRLQASAADTTAEEVPPVFSLWNVDEGGRLQLAQLSWLGDEDRVEAETGRGGTGTGSRPDAATTARCCGCSDGPRSTAAMQAGLAAETAWRAIEAVGGAARSGAAFACAVATAAWAWTRGSASGLRCGALLVLLASMQTRGLRDGFAGGEATGRVELA</sequence>
<dbReference type="EMBL" id="JAQHRD010000004">
    <property type="protein sequence ID" value="KAJ6441449.1"/>
    <property type="molecule type" value="Genomic_DNA"/>
</dbReference>
<accession>A0AB34FQR1</accession>
<name>A0AB34FQR1_9HYPO</name>
<organism evidence="2 3">
    <name type="scientific">Purpureocillium lavendulum</name>
    <dbReference type="NCBI Taxonomy" id="1247861"/>
    <lineage>
        <taxon>Eukaryota</taxon>
        <taxon>Fungi</taxon>
        <taxon>Dikarya</taxon>
        <taxon>Ascomycota</taxon>
        <taxon>Pezizomycotina</taxon>
        <taxon>Sordariomycetes</taxon>
        <taxon>Hypocreomycetidae</taxon>
        <taxon>Hypocreales</taxon>
        <taxon>Ophiocordycipitaceae</taxon>
        <taxon>Purpureocillium</taxon>
    </lineage>
</organism>
<feature type="compositionally biased region" description="Polar residues" evidence="1">
    <location>
        <begin position="94"/>
        <end position="103"/>
    </location>
</feature>
<evidence type="ECO:0000313" key="3">
    <source>
        <dbReference type="Proteomes" id="UP001163105"/>
    </source>
</evidence>
<keyword evidence="3" id="KW-1185">Reference proteome</keyword>
<dbReference type="AlphaFoldDB" id="A0AB34FQR1"/>
<proteinExistence type="predicted"/>
<comment type="caution">
    <text evidence="2">The sequence shown here is derived from an EMBL/GenBank/DDBJ whole genome shotgun (WGS) entry which is preliminary data.</text>
</comment>
<feature type="region of interest" description="Disordered" evidence="1">
    <location>
        <begin position="94"/>
        <end position="117"/>
    </location>
</feature>
<evidence type="ECO:0000313" key="2">
    <source>
        <dbReference type="EMBL" id="KAJ6441449.1"/>
    </source>
</evidence>
<dbReference type="Proteomes" id="UP001163105">
    <property type="component" value="Unassembled WGS sequence"/>
</dbReference>
<evidence type="ECO:0000256" key="1">
    <source>
        <dbReference type="SAM" id="MobiDB-lite"/>
    </source>
</evidence>
<protein>
    <submittedName>
        <fullName evidence="2">Amino acid permease</fullName>
    </submittedName>
</protein>